<reference evidence="1" key="1">
    <citation type="journal article" date="2020" name="Nature">
        <title>Giant virus diversity and host interactions through global metagenomics.</title>
        <authorList>
            <person name="Schulz F."/>
            <person name="Roux S."/>
            <person name="Paez-Espino D."/>
            <person name="Jungbluth S."/>
            <person name="Walsh D.A."/>
            <person name="Denef V.J."/>
            <person name="McMahon K.D."/>
            <person name="Konstantinidis K.T."/>
            <person name="Eloe-Fadrosh E.A."/>
            <person name="Kyrpides N.C."/>
            <person name="Woyke T."/>
        </authorList>
    </citation>
    <scope>NUCLEOTIDE SEQUENCE</scope>
    <source>
        <strain evidence="1">GVMAG-M-3300023184-168</strain>
    </source>
</reference>
<dbReference type="EMBL" id="MN740010">
    <property type="protein sequence ID" value="QHT83551.1"/>
    <property type="molecule type" value="Genomic_DNA"/>
</dbReference>
<sequence>MTITFSTCWYVFKAKFGTDVYEKWIDNMLSNVRNYNLVLYCDKLGYEYVKKYSNNVRIKIVIKAFTDFHTFQYKKEWIRNHKMNWLLNEKVDWEVNALWSEKINFVKETIEKKYFDTEFYGWMDIGYMRGRSNDLDKDSLANWPSSSAISKLDSTKIYYALINNNDYYVDQLYSLIQDKNEMGLPKIPIPPNQLSIAGGFFICHRDILPSWFEEYYRKLSDYFNYGYLVKDDQIVIADCVFSKPEKFFLVKENDPRYDNWFLFQRKLREP</sequence>
<evidence type="ECO:0000313" key="1">
    <source>
        <dbReference type="EMBL" id="QHT83551.1"/>
    </source>
</evidence>
<dbReference type="AlphaFoldDB" id="A0A6C0HS91"/>
<name>A0A6C0HS91_9ZZZZ</name>
<accession>A0A6C0HS91</accession>
<proteinExistence type="predicted"/>
<protein>
    <submittedName>
        <fullName evidence="1">Uncharacterized protein</fullName>
    </submittedName>
</protein>
<organism evidence="1">
    <name type="scientific">viral metagenome</name>
    <dbReference type="NCBI Taxonomy" id="1070528"/>
    <lineage>
        <taxon>unclassified sequences</taxon>
        <taxon>metagenomes</taxon>
        <taxon>organismal metagenomes</taxon>
    </lineage>
</organism>